<dbReference type="EMBL" id="FMCT01000002">
    <property type="protein sequence ID" value="SCE80168.1"/>
    <property type="molecule type" value="Genomic_DNA"/>
</dbReference>
<protein>
    <submittedName>
        <fullName evidence="1">Uncharacterized conserved protein GlcG, DUF336 family</fullName>
    </submittedName>
</protein>
<proteinExistence type="predicted"/>
<dbReference type="InterPro" id="IPR038084">
    <property type="entry name" value="PduO/GlcC-like_sf"/>
</dbReference>
<evidence type="ECO:0000313" key="1">
    <source>
        <dbReference type="EMBL" id="SCE80168.1"/>
    </source>
</evidence>
<organism evidence="1 2">
    <name type="scientific">Micromonospora carbonacea</name>
    <dbReference type="NCBI Taxonomy" id="47853"/>
    <lineage>
        <taxon>Bacteria</taxon>
        <taxon>Bacillati</taxon>
        <taxon>Actinomycetota</taxon>
        <taxon>Actinomycetes</taxon>
        <taxon>Micromonosporales</taxon>
        <taxon>Micromonosporaceae</taxon>
        <taxon>Micromonospora</taxon>
    </lineage>
</organism>
<gene>
    <name evidence="1" type="ORF">GA0070563_102105</name>
</gene>
<dbReference type="PANTHER" id="PTHR34309">
    <property type="entry name" value="SLR1406 PROTEIN"/>
    <property type="match status" value="1"/>
</dbReference>
<evidence type="ECO:0000313" key="2">
    <source>
        <dbReference type="Proteomes" id="UP000183585"/>
    </source>
</evidence>
<dbReference type="RefSeq" id="WP_176734773.1">
    <property type="nucleotide sequence ID" value="NZ_FMCT01000002.1"/>
</dbReference>
<reference evidence="2" key="1">
    <citation type="submission" date="2016-06" db="EMBL/GenBank/DDBJ databases">
        <authorList>
            <person name="Varghese N."/>
            <person name="Submissions Spin"/>
        </authorList>
    </citation>
    <scope>NUCLEOTIDE SEQUENCE [LARGE SCALE GENOMIC DNA]</scope>
    <source>
        <strain evidence="2">DSM 43168</strain>
    </source>
</reference>
<keyword evidence="2" id="KW-1185">Reference proteome</keyword>
<dbReference type="Gene3D" id="3.30.450.150">
    <property type="entry name" value="Haem-degrading domain"/>
    <property type="match status" value="1"/>
</dbReference>
<dbReference type="Proteomes" id="UP000183585">
    <property type="component" value="Unassembled WGS sequence"/>
</dbReference>
<dbReference type="AlphaFoldDB" id="A0A1C4V801"/>
<accession>A0A1C4V801</accession>
<dbReference type="SUPFAM" id="SSF143744">
    <property type="entry name" value="GlcG-like"/>
    <property type="match status" value="1"/>
</dbReference>
<sequence length="146" mass="14813">MIIGRGGPSLALAERLVAAAITAAKRLDVPMAVAVCDSGGHLVAFGRMDDAPLLAVQTAPAKARTAVYLRRPTAATVELAKSNPEVYGSFMTASPDFVVLSMGGEPLWDGRDLVGAVAAAGGTGAQDVEVAAAALRLWAEAARPSA</sequence>
<dbReference type="InterPro" id="IPR005624">
    <property type="entry name" value="PduO/GlcC-like"/>
</dbReference>
<dbReference type="InterPro" id="IPR052517">
    <property type="entry name" value="GlcG_carb_metab_protein"/>
</dbReference>
<dbReference type="Pfam" id="PF03928">
    <property type="entry name" value="HbpS-like"/>
    <property type="match status" value="1"/>
</dbReference>
<dbReference type="PANTHER" id="PTHR34309:SF10">
    <property type="entry name" value="SLR1406 PROTEIN"/>
    <property type="match status" value="1"/>
</dbReference>
<name>A0A1C4V801_9ACTN</name>